<accession>W9R2J8</accession>
<name>W9R2J8_9ROSA</name>
<evidence type="ECO:0000313" key="2">
    <source>
        <dbReference type="Proteomes" id="UP000030645"/>
    </source>
</evidence>
<dbReference type="EMBL" id="KE343603">
    <property type="protein sequence ID" value="EXB37037.1"/>
    <property type="molecule type" value="Genomic_DNA"/>
</dbReference>
<sequence>MSSLFSHCSLFHLCHLSPSPSPPYCSKLSGDRTLQIGIEKMQLAPPWNDDGARWRFLFLWKTAMVFVPMRADQLVVTF</sequence>
<evidence type="ECO:0000313" key="1">
    <source>
        <dbReference type="EMBL" id="EXB37037.1"/>
    </source>
</evidence>
<protein>
    <submittedName>
        <fullName evidence="1">Uncharacterized protein</fullName>
    </submittedName>
</protein>
<organism evidence="1 2">
    <name type="scientific">Morus notabilis</name>
    <dbReference type="NCBI Taxonomy" id="981085"/>
    <lineage>
        <taxon>Eukaryota</taxon>
        <taxon>Viridiplantae</taxon>
        <taxon>Streptophyta</taxon>
        <taxon>Embryophyta</taxon>
        <taxon>Tracheophyta</taxon>
        <taxon>Spermatophyta</taxon>
        <taxon>Magnoliopsida</taxon>
        <taxon>eudicotyledons</taxon>
        <taxon>Gunneridae</taxon>
        <taxon>Pentapetalae</taxon>
        <taxon>rosids</taxon>
        <taxon>fabids</taxon>
        <taxon>Rosales</taxon>
        <taxon>Moraceae</taxon>
        <taxon>Moreae</taxon>
        <taxon>Morus</taxon>
    </lineage>
</organism>
<gene>
    <name evidence="1" type="ORF">L484_020824</name>
</gene>
<proteinExistence type="predicted"/>
<dbReference type="Proteomes" id="UP000030645">
    <property type="component" value="Unassembled WGS sequence"/>
</dbReference>
<reference evidence="2" key="1">
    <citation type="submission" date="2013-01" db="EMBL/GenBank/DDBJ databases">
        <title>Draft Genome Sequence of a Mulberry Tree, Morus notabilis C.K. Schneid.</title>
        <authorList>
            <person name="He N."/>
            <person name="Zhao S."/>
        </authorList>
    </citation>
    <scope>NUCLEOTIDE SEQUENCE</scope>
</reference>
<dbReference type="AlphaFoldDB" id="W9R2J8"/>
<keyword evidence="2" id="KW-1185">Reference proteome</keyword>